<evidence type="ECO:0000256" key="1">
    <source>
        <dbReference type="SAM" id="MobiDB-lite"/>
    </source>
</evidence>
<dbReference type="Proteomes" id="UP000460272">
    <property type="component" value="Unassembled WGS sequence"/>
</dbReference>
<dbReference type="EMBL" id="RPFW01000003">
    <property type="protein sequence ID" value="TVZ04328.1"/>
    <property type="molecule type" value="Genomic_DNA"/>
</dbReference>
<dbReference type="GO" id="GO:0016787">
    <property type="term" value="F:hydrolase activity"/>
    <property type="evidence" value="ECO:0007669"/>
    <property type="project" value="UniProtKB-KW"/>
</dbReference>
<keyword evidence="4" id="KW-1185">Reference proteome</keyword>
<name>A0A6P2BZF9_9ACTN</name>
<protein>
    <submittedName>
        <fullName evidence="3">SGNH/GDSL hydrolase family protein</fullName>
    </submittedName>
</protein>
<dbReference type="RefSeq" id="WP_145854197.1">
    <property type="nucleotide sequence ID" value="NZ_RPFW01000003.1"/>
</dbReference>
<organism evidence="3 4">
    <name type="scientific">Trebonia kvetii</name>
    <dbReference type="NCBI Taxonomy" id="2480626"/>
    <lineage>
        <taxon>Bacteria</taxon>
        <taxon>Bacillati</taxon>
        <taxon>Actinomycetota</taxon>
        <taxon>Actinomycetes</taxon>
        <taxon>Streptosporangiales</taxon>
        <taxon>Treboniaceae</taxon>
        <taxon>Trebonia</taxon>
    </lineage>
</organism>
<sequence>MDDKLLFGLAVEPSFVALGDSFTEGLNDTEGLEGTGPGGVFRGWADRLAGLLAAEYSGIRYANLAVRGKLLRQIVADQVPVAAEMAPGLVSIAGGGNDLLRPGADPDVLAELFDAAVARLRASGSQVLMFTGFDPVSVPVLRLLRGKISTFNMHLRGIADEHDCYLVDLWSMRFLRSAGAWSSDRLHLTAQSHQRVALRACEVLGVPVSADWRAPLAVDEAAAAPANAGPATVLPGTASAAVARAAWLAARRADARWAREYLAPWVSRRLHGTSSGDGVTAKRPFLEPVPPPSAL</sequence>
<accession>A0A6P2BZF9</accession>
<dbReference type="PANTHER" id="PTHR43784:SF2">
    <property type="entry name" value="GDSL-LIKE LIPASE_ACYLHYDROLASE, PUTATIVE (AFU_ORTHOLOGUE AFUA_2G00820)-RELATED"/>
    <property type="match status" value="1"/>
</dbReference>
<dbReference type="InterPro" id="IPR053140">
    <property type="entry name" value="GDSL_Rv0518-like"/>
</dbReference>
<dbReference type="Pfam" id="PF13472">
    <property type="entry name" value="Lipase_GDSL_2"/>
    <property type="match status" value="1"/>
</dbReference>
<comment type="caution">
    <text evidence="3">The sequence shown here is derived from an EMBL/GenBank/DDBJ whole genome shotgun (WGS) entry which is preliminary data.</text>
</comment>
<gene>
    <name evidence="3" type="ORF">EAS64_18300</name>
</gene>
<proteinExistence type="predicted"/>
<dbReference type="OrthoDB" id="3465773at2"/>
<dbReference type="Gene3D" id="3.40.50.1110">
    <property type="entry name" value="SGNH hydrolase"/>
    <property type="match status" value="1"/>
</dbReference>
<dbReference type="AlphaFoldDB" id="A0A6P2BZF9"/>
<dbReference type="InterPro" id="IPR036514">
    <property type="entry name" value="SGNH_hydro_sf"/>
</dbReference>
<reference evidence="3 4" key="1">
    <citation type="submission" date="2018-11" db="EMBL/GenBank/DDBJ databases">
        <title>Trebonia kvetii gen.nov., sp.nov., a novel acidophilic actinobacterium, and proposal of the new actinobacterial family Treboniaceae fam. nov.</title>
        <authorList>
            <person name="Rapoport D."/>
            <person name="Sagova-Mareckova M."/>
            <person name="Sedlacek I."/>
            <person name="Provaznik J."/>
            <person name="Kralova S."/>
            <person name="Pavlinic D."/>
            <person name="Benes V."/>
            <person name="Kopecky J."/>
        </authorList>
    </citation>
    <scope>NUCLEOTIDE SEQUENCE [LARGE SCALE GENOMIC DNA]</scope>
    <source>
        <strain evidence="3 4">15Tr583</strain>
    </source>
</reference>
<dbReference type="InterPro" id="IPR013830">
    <property type="entry name" value="SGNH_hydro"/>
</dbReference>
<feature type="region of interest" description="Disordered" evidence="1">
    <location>
        <begin position="272"/>
        <end position="295"/>
    </location>
</feature>
<dbReference type="SUPFAM" id="SSF52266">
    <property type="entry name" value="SGNH hydrolase"/>
    <property type="match status" value="1"/>
</dbReference>
<feature type="domain" description="SGNH hydrolase-type esterase" evidence="2">
    <location>
        <begin position="17"/>
        <end position="195"/>
    </location>
</feature>
<evidence type="ECO:0000313" key="3">
    <source>
        <dbReference type="EMBL" id="TVZ04328.1"/>
    </source>
</evidence>
<dbReference type="CDD" id="cd01832">
    <property type="entry name" value="SGNH_hydrolase_like_1"/>
    <property type="match status" value="1"/>
</dbReference>
<dbReference type="PANTHER" id="PTHR43784">
    <property type="entry name" value="GDSL-LIKE LIPASE/ACYLHYDROLASE, PUTATIVE (AFU_ORTHOLOGUE AFUA_2G00820)-RELATED"/>
    <property type="match status" value="1"/>
</dbReference>
<evidence type="ECO:0000259" key="2">
    <source>
        <dbReference type="Pfam" id="PF13472"/>
    </source>
</evidence>
<keyword evidence="3" id="KW-0378">Hydrolase</keyword>
<evidence type="ECO:0000313" key="4">
    <source>
        <dbReference type="Proteomes" id="UP000460272"/>
    </source>
</evidence>